<dbReference type="AlphaFoldDB" id="A0A429ZQ17"/>
<dbReference type="RefSeq" id="WP_126779623.1">
    <property type="nucleotide sequence ID" value="NZ_CAUQJP010000010.1"/>
</dbReference>
<dbReference type="EMBL" id="NGJU01000009">
    <property type="protein sequence ID" value="RST95776.1"/>
    <property type="molecule type" value="Genomic_DNA"/>
</dbReference>
<dbReference type="GeneID" id="98568181"/>
<evidence type="ECO:0000313" key="1">
    <source>
        <dbReference type="EMBL" id="RST95776.1"/>
    </source>
</evidence>
<protein>
    <submittedName>
        <fullName evidence="1">Uncharacterized protein</fullName>
    </submittedName>
</protein>
<proteinExistence type="predicted"/>
<organism evidence="1 2">
    <name type="scientific">Vagococcus salmoninarum</name>
    <dbReference type="NCBI Taxonomy" id="2739"/>
    <lineage>
        <taxon>Bacteria</taxon>
        <taxon>Bacillati</taxon>
        <taxon>Bacillota</taxon>
        <taxon>Bacilli</taxon>
        <taxon>Lactobacillales</taxon>
        <taxon>Enterococcaceae</taxon>
        <taxon>Vagococcus</taxon>
    </lineage>
</organism>
<comment type="caution">
    <text evidence="1">The sequence shown here is derived from an EMBL/GenBank/DDBJ whole genome shotgun (WGS) entry which is preliminary data.</text>
</comment>
<dbReference type="Proteomes" id="UP000287239">
    <property type="component" value="Unassembled WGS sequence"/>
</dbReference>
<accession>A0A429ZQ17</accession>
<dbReference type="OrthoDB" id="2194052at2"/>
<sequence length="124" mass="14762">MKKSMKTVEGKLLNISFDSQKTLPGWLLLLTKNNEEYLVRQNFFVVGFKQYKFNRKIYKTNILLRKFLINGEEVIKRTKKISEKNYLGIAIVIPLGALLRNQIPLEWLWGKVIYRWIFLRVSLI</sequence>
<gene>
    <name evidence="1" type="ORF">CBF35_07355</name>
</gene>
<name>A0A429ZQ17_9ENTE</name>
<reference evidence="1 2" key="1">
    <citation type="submission" date="2017-05" db="EMBL/GenBank/DDBJ databases">
        <title>Vagococcus spp. assemblies.</title>
        <authorList>
            <person name="Gulvik C.A."/>
        </authorList>
    </citation>
    <scope>NUCLEOTIDE SEQUENCE [LARGE SCALE GENOMIC DNA]</scope>
    <source>
        <strain evidence="1 2">NCFB 2777</strain>
    </source>
</reference>
<evidence type="ECO:0000313" key="2">
    <source>
        <dbReference type="Proteomes" id="UP000287239"/>
    </source>
</evidence>
<keyword evidence="2" id="KW-1185">Reference proteome</keyword>